<dbReference type="Proteomes" id="UP000034805">
    <property type="component" value="Unassembled WGS sequence"/>
</dbReference>
<feature type="region of interest" description="Disordered" evidence="2">
    <location>
        <begin position="185"/>
        <end position="213"/>
    </location>
</feature>
<evidence type="ECO:0000313" key="3">
    <source>
        <dbReference type="EMBL" id="KPP66158.1"/>
    </source>
</evidence>
<dbReference type="PANTHER" id="PTHR28375">
    <property type="entry name" value="PROTEIN HINDERIN"/>
    <property type="match status" value="1"/>
</dbReference>
<dbReference type="STRING" id="113540.ENSSFOP00015048999"/>
<organism evidence="3 4">
    <name type="scientific">Scleropages formosus</name>
    <name type="common">Asian bonytongue</name>
    <name type="synonym">Osteoglossum formosum</name>
    <dbReference type="NCBI Taxonomy" id="113540"/>
    <lineage>
        <taxon>Eukaryota</taxon>
        <taxon>Metazoa</taxon>
        <taxon>Chordata</taxon>
        <taxon>Craniata</taxon>
        <taxon>Vertebrata</taxon>
        <taxon>Euteleostomi</taxon>
        <taxon>Actinopterygii</taxon>
        <taxon>Neopterygii</taxon>
        <taxon>Teleostei</taxon>
        <taxon>Osteoglossocephala</taxon>
        <taxon>Osteoglossomorpha</taxon>
        <taxon>Osteoglossiformes</taxon>
        <taxon>Osteoglossidae</taxon>
        <taxon>Scleropages</taxon>
    </lineage>
</organism>
<name>A0A0P7UEB4_SCLFO</name>
<feature type="compositionally biased region" description="Polar residues" evidence="2">
    <location>
        <begin position="185"/>
        <end position="204"/>
    </location>
</feature>
<dbReference type="Pfam" id="PF15369">
    <property type="entry name" value="KIAA1328"/>
    <property type="match status" value="2"/>
</dbReference>
<dbReference type="PANTHER" id="PTHR28375:SF1">
    <property type="entry name" value="PROTEIN HINDERIN"/>
    <property type="match status" value="1"/>
</dbReference>
<feature type="region of interest" description="Disordered" evidence="2">
    <location>
        <begin position="356"/>
        <end position="377"/>
    </location>
</feature>
<dbReference type="EMBL" id="JARO02005829">
    <property type="protein sequence ID" value="KPP66158.1"/>
    <property type="molecule type" value="Genomic_DNA"/>
</dbReference>
<dbReference type="InterPro" id="IPR032736">
    <property type="entry name" value="Hinderin"/>
</dbReference>
<accession>A0A0P7UEB4</accession>
<proteinExistence type="predicted"/>
<protein>
    <recommendedName>
        <fullName evidence="5">Protein hinderin-like</fullName>
    </recommendedName>
</protein>
<gene>
    <name evidence="3" type="ORF">Z043_115371</name>
</gene>
<evidence type="ECO:0000313" key="4">
    <source>
        <dbReference type="Proteomes" id="UP000034805"/>
    </source>
</evidence>
<comment type="caution">
    <text evidence="3">The sequence shown here is derived from an EMBL/GenBank/DDBJ whole genome shotgun (WGS) entry which is preliminary data.</text>
</comment>
<reference evidence="3 4" key="1">
    <citation type="submission" date="2015-08" db="EMBL/GenBank/DDBJ databases">
        <title>The genome of the Asian arowana (Scleropages formosus).</title>
        <authorList>
            <person name="Tan M.H."/>
            <person name="Gan H.M."/>
            <person name="Croft L.J."/>
            <person name="Austin C.M."/>
        </authorList>
    </citation>
    <scope>NUCLEOTIDE SEQUENCE [LARGE SCALE GENOMIC DNA]</scope>
    <source>
        <strain evidence="3">Aro1</strain>
    </source>
</reference>
<feature type="coiled-coil region" evidence="1">
    <location>
        <begin position="45"/>
        <end position="111"/>
    </location>
</feature>
<dbReference type="AlphaFoldDB" id="A0A0P7UEB4"/>
<evidence type="ECO:0000256" key="2">
    <source>
        <dbReference type="SAM" id="MobiDB-lite"/>
    </source>
</evidence>
<evidence type="ECO:0008006" key="5">
    <source>
        <dbReference type="Google" id="ProtNLM"/>
    </source>
</evidence>
<sequence length="417" mass="46879">MSPCPPASTTTTVGSLADHMAFFTVEQPVLEGAQVKSHASLKDLCPEDKRRIANLIQELARVNEEKDETSQRLRDEQESFERKIQQLEEQNRLIVQERENLQQQYRECQELLGLYQQYLTQQQEKLNESIAQLQHSGSKQKVTNSEDGCARPWAQDSDGSYLGLNPYEGACSSFPSKQSWTTDPSHLSSCSKQSTGQSEGQIQKNGPLEEGAKFQSGSSVKGCFVNRVPSCLGALEPCNSHHSHYVENSKDDTTTGLKNCCSSWAEDEKCRSVREESVKGKVVAAAPSLALEDWKEKRYRLMLQKMELEVERARLQTHVMQQKEHLLRQNRQPHHSHLKQSRFQGVEMAELEHSGLKLQNQEARDTKQNTSSSQMNVRALPAELEDVTGSTVQPITEKLQNNDASASCASNKSVFLS</sequence>
<feature type="non-terminal residue" evidence="3">
    <location>
        <position position="417"/>
    </location>
</feature>
<keyword evidence="1" id="KW-0175">Coiled coil</keyword>
<evidence type="ECO:0000256" key="1">
    <source>
        <dbReference type="SAM" id="Coils"/>
    </source>
</evidence>